<keyword evidence="2" id="KW-1185">Reference proteome</keyword>
<protein>
    <submittedName>
        <fullName evidence="1">Uncharacterized protein</fullName>
    </submittedName>
</protein>
<evidence type="ECO:0000313" key="1">
    <source>
        <dbReference type="EMBL" id="GIJ69334.1"/>
    </source>
</evidence>
<organism evidence="1 2">
    <name type="scientific">Virgisporangium ochraceum</name>
    <dbReference type="NCBI Taxonomy" id="65505"/>
    <lineage>
        <taxon>Bacteria</taxon>
        <taxon>Bacillati</taxon>
        <taxon>Actinomycetota</taxon>
        <taxon>Actinomycetes</taxon>
        <taxon>Micromonosporales</taxon>
        <taxon>Micromonosporaceae</taxon>
        <taxon>Virgisporangium</taxon>
    </lineage>
</organism>
<dbReference type="Proteomes" id="UP000635606">
    <property type="component" value="Unassembled WGS sequence"/>
</dbReference>
<dbReference type="RefSeq" id="WP_203929264.1">
    <property type="nucleotide sequence ID" value="NZ_BOPH01000061.1"/>
</dbReference>
<reference evidence="1" key="1">
    <citation type="submission" date="2021-01" db="EMBL/GenBank/DDBJ databases">
        <title>Whole genome shotgun sequence of Virgisporangium ochraceum NBRC 16418.</title>
        <authorList>
            <person name="Komaki H."/>
            <person name="Tamura T."/>
        </authorList>
    </citation>
    <scope>NUCLEOTIDE SEQUENCE</scope>
    <source>
        <strain evidence="1">NBRC 16418</strain>
    </source>
</reference>
<name>A0A8J3ZRU3_9ACTN</name>
<comment type="caution">
    <text evidence="1">The sequence shown here is derived from an EMBL/GenBank/DDBJ whole genome shotgun (WGS) entry which is preliminary data.</text>
</comment>
<sequence>MPTYVQIYFASQDSGDRLLSRVGAALGVRFEPVDRPYADYRASTGDLVLDLAFSHELEDDAGVPFESMPHVLTVRDLQRGQHEEPAAREMFRRLERVGYRPMYLVKGLVPISPGRE</sequence>
<evidence type="ECO:0000313" key="2">
    <source>
        <dbReference type="Proteomes" id="UP000635606"/>
    </source>
</evidence>
<accession>A0A8J3ZRU3</accession>
<gene>
    <name evidence="1" type="ORF">Voc01_042510</name>
</gene>
<proteinExistence type="predicted"/>
<dbReference type="EMBL" id="BOPH01000061">
    <property type="protein sequence ID" value="GIJ69334.1"/>
    <property type="molecule type" value="Genomic_DNA"/>
</dbReference>
<dbReference type="AlphaFoldDB" id="A0A8J3ZRU3"/>